<keyword evidence="1" id="KW-1133">Transmembrane helix</keyword>
<sequence length="90" mass="9815">MRNRPKARGTFLSRSRLVTTAVVLVAGAALILLELPSGWIDLAALLVASLSLRPAGANRPAGPDPRSGGEVRRARRRIRLVRQRAPRITR</sequence>
<name>A0ABZ1GMS9_9ACTN</name>
<keyword evidence="3" id="KW-1185">Reference proteome</keyword>
<dbReference type="GeneID" id="91544521"/>
<gene>
    <name evidence="2" type="ORF">OIE73_18095</name>
</gene>
<evidence type="ECO:0000313" key="3">
    <source>
        <dbReference type="Proteomes" id="UP001335325"/>
    </source>
</evidence>
<reference evidence="2 3" key="1">
    <citation type="submission" date="2022-10" db="EMBL/GenBank/DDBJ databases">
        <title>The complete genomes of actinobacterial strains from the NBC collection.</title>
        <authorList>
            <person name="Joergensen T.S."/>
            <person name="Alvarez Arevalo M."/>
            <person name="Sterndorff E.B."/>
            <person name="Faurdal D."/>
            <person name="Vuksanovic O."/>
            <person name="Mourched A.-S."/>
            <person name="Charusanti P."/>
            <person name="Shaw S."/>
            <person name="Blin K."/>
            <person name="Weber T."/>
        </authorList>
    </citation>
    <scope>NUCLEOTIDE SEQUENCE [LARGE SCALE GENOMIC DNA]</scope>
    <source>
        <strain evidence="2 3">NBC 01753</strain>
    </source>
</reference>
<organism evidence="2 3">
    <name type="scientific">Streptomyces hirsutus</name>
    <dbReference type="NCBI Taxonomy" id="35620"/>
    <lineage>
        <taxon>Bacteria</taxon>
        <taxon>Bacillati</taxon>
        <taxon>Actinomycetota</taxon>
        <taxon>Actinomycetes</taxon>
        <taxon>Kitasatosporales</taxon>
        <taxon>Streptomycetaceae</taxon>
        <taxon>Streptomyces</taxon>
    </lineage>
</organism>
<keyword evidence="1" id="KW-0812">Transmembrane</keyword>
<dbReference type="Proteomes" id="UP001335325">
    <property type="component" value="Chromosome"/>
</dbReference>
<feature type="transmembrane region" description="Helical" evidence="1">
    <location>
        <begin position="12"/>
        <end position="33"/>
    </location>
</feature>
<proteinExistence type="predicted"/>
<protein>
    <submittedName>
        <fullName evidence="2">Uncharacterized protein</fullName>
    </submittedName>
</protein>
<dbReference type="RefSeq" id="WP_326753524.1">
    <property type="nucleotide sequence ID" value="NZ_CP109134.1"/>
</dbReference>
<keyword evidence="1" id="KW-0472">Membrane</keyword>
<evidence type="ECO:0000313" key="2">
    <source>
        <dbReference type="EMBL" id="WSD07483.1"/>
    </source>
</evidence>
<dbReference type="EMBL" id="CP109134">
    <property type="protein sequence ID" value="WSD07483.1"/>
    <property type="molecule type" value="Genomic_DNA"/>
</dbReference>
<evidence type="ECO:0000256" key="1">
    <source>
        <dbReference type="SAM" id="Phobius"/>
    </source>
</evidence>
<accession>A0ABZ1GMS9</accession>